<name>A0ABU5I0U1_9HYPH</name>
<evidence type="ECO:0000256" key="6">
    <source>
        <dbReference type="ARBA" id="ARBA00022553"/>
    </source>
</evidence>
<dbReference type="PRINTS" id="PR00344">
    <property type="entry name" value="BCTRLSENSOR"/>
</dbReference>
<keyword evidence="6" id="KW-0597">Phosphoprotein</keyword>
<evidence type="ECO:0000313" key="19">
    <source>
        <dbReference type="Proteomes" id="UP001294412"/>
    </source>
</evidence>
<keyword evidence="8 15" id="KW-0812">Transmembrane</keyword>
<feature type="domain" description="HAMP" evidence="17">
    <location>
        <begin position="241"/>
        <end position="294"/>
    </location>
</feature>
<keyword evidence="5" id="KW-0997">Cell inner membrane</keyword>
<dbReference type="Gene3D" id="1.10.287.130">
    <property type="match status" value="1"/>
</dbReference>
<dbReference type="InterPro" id="IPR050980">
    <property type="entry name" value="2C_sensor_his_kinase"/>
</dbReference>
<evidence type="ECO:0000256" key="2">
    <source>
        <dbReference type="ARBA" id="ARBA00004429"/>
    </source>
</evidence>
<dbReference type="PANTHER" id="PTHR44936">
    <property type="entry name" value="SENSOR PROTEIN CREC"/>
    <property type="match status" value="1"/>
</dbReference>
<evidence type="ECO:0000313" key="18">
    <source>
        <dbReference type="EMBL" id="MDY8108994.1"/>
    </source>
</evidence>
<protein>
    <recommendedName>
        <fullName evidence="3">histidine kinase</fullName>
        <ecNumber evidence="3">2.7.13.3</ecNumber>
    </recommendedName>
</protein>
<feature type="domain" description="Histidine kinase" evidence="16">
    <location>
        <begin position="302"/>
        <end position="498"/>
    </location>
</feature>
<dbReference type="SMART" id="SM00388">
    <property type="entry name" value="HisKA"/>
    <property type="match status" value="1"/>
</dbReference>
<dbReference type="InterPro" id="IPR005467">
    <property type="entry name" value="His_kinase_dom"/>
</dbReference>
<keyword evidence="19" id="KW-1185">Reference proteome</keyword>
<dbReference type="SMART" id="SM00387">
    <property type="entry name" value="HATPase_c"/>
    <property type="match status" value="1"/>
</dbReference>
<comment type="catalytic activity">
    <reaction evidence="1">
        <text>ATP + protein L-histidine = ADP + protein N-phospho-L-histidine.</text>
        <dbReference type="EC" id="2.7.13.3"/>
    </reaction>
</comment>
<evidence type="ECO:0000256" key="13">
    <source>
        <dbReference type="ARBA" id="ARBA00023012"/>
    </source>
</evidence>
<keyword evidence="10" id="KW-0418">Kinase</keyword>
<evidence type="ECO:0000256" key="5">
    <source>
        <dbReference type="ARBA" id="ARBA00022519"/>
    </source>
</evidence>
<dbReference type="GO" id="GO:0005524">
    <property type="term" value="F:ATP binding"/>
    <property type="evidence" value="ECO:0007669"/>
    <property type="project" value="UniProtKB-KW"/>
</dbReference>
<evidence type="ECO:0000256" key="9">
    <source>
        <dbReference type="ARBA" id="ARBA00022741"/>
    </source>
</evidence>
<evidence type="ECO:0000256" key="1">
    <source>
        <dbReference type="ARBA" id="ARBA00000085"/>
    </source>
</evidence>
<feature type="transmembrane region" description="Helical" evidence="15">
    <location>
        <begin position="220"/>
        <end position="240"/>
    </location>
</feature>
<evidence type="ECO:0000256" key="8">
    <source>
        <dbReference type="ARBA" id="ARBA00022692"/>
    </source>
</evidence>
<evidence type="ECO:0000256" key="10">
    <source>
        <dbReference type="ARBA" id="ARBA00022777"/>
    </source>
</evidence>
<keyword evidence="13" id="KW-0902">Two-component regulatory system</keyword>
<dbReference type="InterPro" id="IPR003661">
    <property type="entry name" value="HisK_dim/P_dom"/>
</dbReference>
<keyword evidence="4" id="KW-1003">Cell membrane</keyword>
<keyword evidence="12 15" id="KW-1133">Transmembrane helix</keyword>
<evidence type="ECO:0000256" key="11">
    <source>
        <dbReference type="ARBA" id="ARBA00022840"/>
    </source>
</evidence>
<evidence type="ECO:0000256" key="14">
    <source>
        <dbReference type="ARBA" id="ARBA00023136"/>
    </source>
</evidence>
<dbReference type="InterPro" id="IPR004358">
    <property type="entry name" value="Sig_transdc_His_kin-like_C"/>
</dbReference>
<evidence type="ECO:0000256" key="15">
    <source>
        <dbReference type="SAM" id="Phobius"/>
    </source>
</evidence>
<sequence>MTLIERLKDTGRKSRHGSMQALGLARDWVGRWPDVWGWRWLGRLPRPSRLDIWRGPLRPIPRFFGRYVPKSLYARSLIIIIAPMVILQCVVTIVFMERHWALVTRRLSEAVVRDVAALVAMVETIPGPEGDAIAIQIARRDLDLNAAVLPLEPLPPPAPKPFFNILDSILSNELRTRIGRPFWIDTVGDSRIVEIRIQLEGSVLRIFAPRNSAYASNTHIFIVWMVITSLVLLLIAILFLRNQIRPIQNLAAAAEGFGRGKPMPPDFRPRGASEVRRASIAFIQMRDRIERQLEQRTQMLNGVSHDLRTILTRFRLQLQFLGESEDIEELNADIAEMQRMLEGYLAFARDEAGEDVAEVDIEDVLARFRSEAKLKGKKLSVRVAGDPRLTVRPDAFQRMVTNIVGNAIRYADRIVVEANHEGRWLTLEVEDDGPGIPPDMREEVFKPFVRLDDARNIDAGGTGLGLAIARDIARAHGGDILLSSSDLGGLRALIRLPA</sequence>
<dbReference type="PANTHER" id="PTHR44936:SF5">
    <property type="entry name" value="SENSOR HISTIDINE KINASE ENVZ"/>
    <property type="match status" value="1"/>
</dbReference>
<reference evidence="18 19" key="1">
    <citation type="submission" date="2023-12" db="EMBL/GenBank/DDBJ databases">
        <title>Description of Novel Strain Fulvimarina sp. 2208YS6-2-32 isolated from Uroteuthis (Photololigo) edulis.</title>
        <authorList>
            <person name="Park J.-S."/>
        </authorList>
    </citation>
    <scope>NUCLEOTIDE SEQUENCE [LARGE SCALE GENOMIC DNA]</scope>
    <source>
        <strain evidence="18 19">2208YS6-2-32</strain>
    </source>
</reference>
<dbReference type="PROSITE" id="PS50109">
    <property type="entry name" value="HIS_KIN"/>
    <property type="match status" value="1"/>
</dbReference>
<evidence type="ECO:0000259" key="16">
    <source>
        <dbReference type="PROSITE" id="PS50109"/>
    </source>
</evidence>
<evidence type="ECO:0000256" key="7">
    <source>
        <dbReference type="ARBA" id="ARBA00022679"/>
    </source>
</evidence>
<dbReference type="EMBL" id="JAXLPB010000002">
    <property type="protein sequence ID" value="MDY8108994.1"/>
    <property type="molecule type" value="Genomic_DNA"/>
</dbReference>
<evidence type="ECO:0000256" key="3">
    <source>
        <dbReference type="ARBA" id="ARBA00012438"/>
    </source>
</evidence>
<dbReference type="Gene3D" id="3.30.565.10">
    <property type="entry name" value="Histidine kinase-like ATPase, C-terminal domain"/>
    <property type="match status" value="1"/>
</dbReference>
<dbReference type="SUPFAM" id="SSF55874">
    <property type="entry name" value="ATPase domain of HSP90 chaperone/DNA topoisomerase II/histidine kinase"/>
    <property type="match status" value="1"/>
</dbReference>
<gene>
    <name evidence="18" type="ORF">U0C82_07540</name>
</gene>
<dbReference type="InterPro" id="IPR003594">
    <property type="entry name" value="HATPase_dom"/>
</dbReference>
<evidence type="ECO:0000256" key="12">
    <source>
        <dbReference type="ARBA" id="ARBA00022989"/>
    </source>
</evidence>
<accession>A0ABU5I0U1</accession>
<keyword evidence="7" id="KW-0808">Transferase</keyword>
<organism evidence="18 19">
    <name type="scientific">Fulvimarina uroteuthidis</name>
    <dbReference type="NCBI Taxonomy" id="3098149"/>
    <lineage>
        <taxon>Bacteria</taxon>
        <taxon>Pseudomonadati</taxon>
        <taxon>Pseudomonadota</taxon>
        <taxon>Alphaproteobacteria</taxon>
        <taxon>Hyphomicrobiales</taxon>
        <taxon>Aurantimonadaceae</taxon>
        <taxon>Fulvimarina</taxon>
    </lineage>
</organism>
<dbReference type="CDD" id="cd00082">
    <property type="entry name" value="HisKA"/>
    <property type="match status" value="1"/>
</dbReference>
<dbReference type="Pfam" id="PF02518">
    <property type="entry name" value="HATPase_c"/>
    <property type="match status" value="1"/>
</dbReference>
<keyword evidence="9" id="KW-0547">Nucleotide-binding</keyword>
<dbReference type="SUPFAM" id="SSF47384">
    <property type="entry name" value="Homodimeric domain of signal transducing histidine kinase"/>
    <property type="match status" value="1"/>
</dbReference>
<dbReference type="RefSeq" id="WP_322186457.1">
    <property type="nucleotide sequence ID" value="NZ_JAXLPB010000002.1"/>
</dbReference>
<dbReference type="InterPro" id="IPR036890">
    <property type="entry name" value="HATPase_C_sf"/>
</dbReference>
<evidence type="ECO:0000256" key="4">
    <source>
        <dbReference type="ARBA" id="ARBA00022475"/>
    </source>
</evidence>
<dbReference type="InterPro" id="IPR036097">
    <property type="entry name" value="HisK_dim/P_sf"/>
</dbReference>
<dbReference type="Proteomes" id="UP001294412">
    <property type="component" value="Unassembled WGS sequence"/>
</dbReference>
<feature type="transmembrane region" description="Helical" evidence="15">
    <location>
        <begin position="72"/>
        <end position="96"/>
    </location>
</feature>
<dbReference type="InterPro" id="IPR003660">
    <property type="entry name" value="HAMP_dom"/>
</dbReference>
<dbReference type="Pfam" id="PF00512">
    <property type="entry name" value="HisKA"/>
    <property type="match status" value="1"/>
</dbReference>
<dbReference type="EC" id="2.7.13.3" evidence="3"/>
<evidence type="ECO:0000259" key="17">
    <source>
        <dbReference type="PROSITE" id="PS50885"/>
    </source>
</evidence>
<comment type="subcellular location">
    <subcellularLocation>
        <location evidence="2">Cell inner membrane</location>
        <topology evidence="2">Multi-pass membrane protein</topology>
    </subcellularLocation>
</comment>
<keyword evidence="14 15" id="KW-0472">Membrane</keyword>
<keyword evidence="11 18" id="KW-0067">ATP-binding</keyword>
<dbReference type="PROSITE" id="PS50885">
    <property type="entry name" value="HAMP"/>
    <property type="match status" value="1"/>
</dbReference>
<proteinExistence type="predicted"/>
<comment type="caution">
    <text evidence="18">The sequence shown here is derived from an EMBL/GenBank/DDBJ whole genome shotgun (WGS) entry which is preliminary data.</text>
</comment>